<name>A0A4R8ISW9_9GAMM</name>
<protein>
    <submittedName>
        <fullName evidence="4">MSHA biogenesis protein MshN</fullName>
    </submittedName>
</protein>
<evidence type="ECO:0000256" key="1">
    <source>
        <dbReference type="PROSITE-ProRule" id="PRU00339"/>
    </source>
</evidence>
<reference evidence="4 5" key="1">
    <citation type="submission" date="2019-03" db="EMBL/GenBank/DDBJ databases">
        <title>Genomic Encyclopedia of Type Strains, Phase IV (KMG-IV): sequencing the most valuable type-strain genomes for metagenomic binning, comparative biology and taxonomic classification.</title>
        <authorList>
            <person name="Goeker M."/>
        </authorList>
    </citation>
    <scope>NUCLEOTIDE SEQUENCE [LARGE SCALE GENOMIC DNA]</scope>
    <source>
        <strain evidence="4 5">DSM 16326</strain>
    </source>
</reference>
<dbReference type="EMBL" id="SOQX01000001">
    <property type="protein sequence ID" value="TDY04076.1"/>
    <property type="molecule type" value="Genomic_DNA"/>
</dbReference>
<accession>A0A4R8ISW9</accession>
<dbReference type="Proteomes" id="UP000294914">
    <property type="component" value="Unassembled WGS sequence"/>
</dbReference>
<dbReference type="PROSITE" id="PS50005">
    <property type="entry name" value="TPR"/>
    <property type="match status" value="1"/>
</dbReference>
<gene>
    <name evidence="4" type="ORF">EDC23_0448</name>
</gene>
<dbReference type="AlphaFoldDB" id="A0A4R8ISW9"/>
<feature type="compositionally biased region" description="Basic and acidic residues" evidence="2">
    <location>
        <begin position="197"/>
        <end position="215"/>
    </location>
</feature>
<dbReference type="RefSeq" id="WP_134080667.1">
    <property type="nucleotide sequence ID" value="NZ_SOQX01000001.1"/>
</dbReference>
<feature type="compositionally biased region" description="Low complexity" evidence="2">
    <location>
        <begin position="72"/>
        <end position="88"/>
    </location>
</feature>
<dbReference type="SUPFAM" id="SSF48452">
    <property type="entry name" value="TPR-like"/>
    <property type="match status" value="1"/>
</dbReference>
<proteinExistence type="predicted"/>
<sequence>MSLINQMLKDLENRRAEAVESPDSPLKGVNRYNVARRGSPYLLYALGGLLLVLVALVGFLGWAYLNPPQPGASTPPVAAAMPAPAEAPQTPPGSDTPPVKTPLVKAEPEPRSEPEPESRSEPEPRSEPKPEPEPEPKSEPEPEPKSEPEPEPKSEPKSEPEPESGVTARAPASPGPAKQKTEEPAVSATQAGQDDGPVNKRDRPMSDEQRAELAYKKGYQRVSRDQREAGERYLREALAHYRRHHGARELLASLYIKSGRYVEAGTLLKEGLALAPGHALFAKLYARVMLQQEKPNQAIAILEQQPPMPGVDSEYHALLAALYQRTDQHLKAAATYRDILRVNPRQGSWWIGLGISLEQLEKYNEARAAYQRAKDRTQLTENLKEYVDKRLAVLANAGG</sequence>
<comment type="caution">
    <text evidence="4">The sequence shown here is derived from an EMBL/GenBank/DDBJ whole genome shotgun (WGS) entry which is preliminary data.</text>
</comment>
<feature type="repeat" description="TPR" evidence="1">
    <location>
        <begin position="313"/>
        <end position="346"/>
    </location>
</feature>
<keyword evidence="1" id="KW-0802">TPR repeat</keyword>
<keyword evidence="5" id="KW-1185">Reference proteome</keyword>
<feature type="transmembrane region" description="Helical" evidence="3">
    <location>
        <begin position="41"/>
        <end position="65"/>
    </location>
</feature>
<dbReference type="Gene3D" id="1.25.40.10">
    <property type="entry name" value="Tetratricopeptide repeat domain"/>
    <property type="match status" value="1"/>
</dbReference>
<feature type="region of interest" description="Disordered" evidence="2">
    <location>
        <begin position="72"/>
        <end position="226"/>
    </location>
</feature>
<keyword evidence="3" id="KW-0812">Transmembrane</keyword>
<evidence type="ECO:0000256" key="2">
    <source>
        <dbReference type="SAM" id="MobiDB-lite"/>
    </source>
</evidence>
<keyword evidence="3" id="KW-0472">Membrane</keyword>
<feature type="compositionally biased region" description="Basic and acidic residues" evidence="2">
    <location>
        <begin position="106"/>
        <end position="160"/>
    </location>
</feature>
<evidence type="ECO:0000256" key="3">
    <source>
        <dbReference type="SAM" id="Phobius"/>
    </source>
</evidence>
<dbReference type="SMART" id="SM00028">
    <property type="entry name" value="TPR"/>
    <property type="match status" value="4"/>
</dbReference>
<dbReference type="InterPro" id="IPR019734">
    <property type="entry name" value="TPR_rpt"/>
</dbReference>
<keyword evidence="3" id="KW-1133">Transmembrane helix</keyword>
<organism evidence="4 5">
    <name type="scientific">Thiohalophilus thiocyanatoxydans</name>
    <dbReference type="NCBI Taxonomy" id="381308"/>
    <lineage>
        <taxon>Bacteria</taxon>
        <taxon>Pseudomonadati</taxon>
        <taxon>Pseudomonadota</taxon>
        <taxon>Gammaproteobacteria</taxon>
        <taxon>Thiohalomonadales</taxon>
        <taxon>Thiohalophilaceae</taxon>
        <taxon>Thiohalophilus</taxon>
    </lineage>
</organism>
<dbReference type="InterPro" id="IPR011990">
    <property type="entry name" value="TPR-like_helical_dom_sf"/>
</dbReference>
<dbReference type="Pfam" id="PF13432">
    <property type="entry name" value="TPR_16"/>
    <property type="match status" value="1"/>
</dbReference>
<dbReference type="OrthoDB" id="5406098at2"/>
<dbReference type="Pfam" id="PF14559">
    <property type="entry name" value="TPR_19"/>
    <property type="match status" value="1"/>
</dbReference>
<evidence type="ECO:0000313" key="4">
    <source>
        <dbReference type="EMBL" id="TDY04076.1"/>
    </source>
</evidence>
<evidence type="ECO:0000313" key="5">
    <source>
        <dbReference type="Proteomes" id="UP000294914"/>
    </source>
</evidence>